<evidence type="ECO:0000313" key="4">
    <source>
        <dbReference type="Proteomes" id="UP001212152"/>
    </source>
</evidence>
<reference evidence="3" key="1">
    <citation type="submission" date="2020-05" db="EMBL/GenBank/DDBJ databases">
        <title>Phylogenomic resolution of chytrid fungi.</title>
        <authorList>
            <person name="Stajich J.E."/>
            <person name="Amses K."/>
            <person name="Simmons R."/>
            <person name="Seto K."/>
            <person name="Myers J."/>
            <person name="Bonds A."/>
            <person name="Quandt C.A."/>
            <person name="Barry K."/>
            <person name="Liu P."/>
            <person name="Grigoriev I."/>
            <person name="Longcore J.E."/>
            <person name="James T.Y."/>
        </authorList>
    </citation>
    <scope>NUCLEOTIDE SEQUENCE</scope>
    <source>
        <strain evidence="3">JEL0379</strain>
    </source>
</reference>
<dbReference type="Proteomes" id="UP001212152">
    <property type="component" value="Unassembled WGS sequence"/>
</dbReference>
<evidence type="ECO:0000256" key="1">
    <source>
        <dbReference type="SAM" id="MobiDB-lite"/>
    </source>
</evidence>
<protein>
    <submittedName>
        <fullName evidence="3">Uncharacterized protein</fullName>
    </submittedName>
</protein>
<proteinExistence type="predicted"/>
<evidence type="ECO:0000256" key="2">
    <source>
        <dbReference type="SAM" id="Phobius"/>
    </source>
</evidence>
<comment type="caution">
    <text evidence="3">The sequence shown here is derived from an EMBL/GenBank/DDBJ whole genome shotgun (WGS) entry which is preliminary data.</text>
</comment>
<accession>A0AAD5TN18</accession>
<dbReference type="AlphaFoldDB" id="A0AAD5TN18"/>
<keyword evidence="4" id="KW-1185">Reference proteome</keyword>
<feature type="region of interest" description="Disordered" evidence="1">
    <location>
        <begin position="295"/>
        <end position="320"/>
    </location>
</feature>
<dbReference type="EMBL" id="JADGJQ010000012">
    <property type="protein sequence ID" value="KAJ3181493.1"/>
    <property type="molecule type" value="Genomic_DNA"/>
</dbReference>
<feature type="compositionally biased region" description="Polar residues" evidence="1">
    <location>
        <begin position="298"/>
        <end position="313"/>
    </location>
</feature>
<evidence type="ECO:0000313" key="3">
    <source>
        <dbReference type="EMBL" id="KAJ3181493.1"/>
    </source>
</evidence>
<sequence>MWTMARTIWAPATATATWISINVAFPAWPLARIPPPMRAAFNVLVVAGVIPLWHTAIFDASILRTDTLRPIKFIEKSSAAKRCTVLRSAIRNASECAVAELARGKTVLDSLIEAREADFMGADILDPSLSSDEDELAIASLKNALLAVEQMNVNFLSVLLVVVPASGTGDSRWRRRIADIVRVVERVASALDTGSTQIDDAADVESNFMAESSVTSRTGGHAHTPSERKALESLNFLSHRLQEVRTKVLITTQDFQGELGRNDALSRFDALEADITSLSTAWGTSRDLIASLAHAPSDPQSQEPTPPATNGTDQPIDADDEPIATYDSLEDADKALELSGPETVYEAYEPAIPPRARGGALKSREERVRARQLQRDAEAVAKAERMTQQSLMAELKDVLDVRRAGP</sequence>
<gene>
    <name evidence="3" type="ORF">HDU87_001103</name>
</gene>
<keyword evidence="2" id="KW-1133">Transmembrane helix</keyword>
<keyword evidence="2" id="KW-0472">Membrane</keyword>
<keyword evidence="2" id="KW-0812">Transmembrane</keyword>
<organism evidence="3 4">
    <name type="scientific">Geranomyces variabilis</name>
    <dbReference type="NCBI Taxonomy" id="109894"/>
    <lineage>
        <taxon>Eukaryota</taxon>
        <taxon>Fungi</taxon>
        <taxon>Fungi incertae sedis</taxon>
        <taxon>Chytridiomycota</taxon>
        <taxon>Chytridiomycota incertae sedis</taxon>
        <taxon>Chytridiomycetes</taxon>
        <taxon>Spizellomycetales</taxon>
        <taxon>Powellomycetaceae</taxon>
        <taxon>Geranomyces</taxon>
    </lineage>
</organism>
<feature type="transmembrane region" description="Helical" evidence="2">
    <location>
        <begin position="40"/>
        <end position="63"/>
    </location>
</feature>
<name>A0AAD5TN18_9FUNG</name>